<feature type="compositionally biased region" description="Polar residues" evidence="3">
    <location>
        <begin position="858"/>
        <end position="873"/>
    </location>
</feature>
<keyword evidence="2" id="KW-0245">EGF-like domain</keyword>
<dbReference type="Pfam" id="PF02210">
    <property type="entry name" value="Laminin_G_2"/>
    <property type="match status" value="3"/>
</dbReference>
<evidence type="ECO:0000256" key="4">
    <source>
        <dbReference type="SAM" id="Phobius"/>
    </source>
</evidence>
<dbReference type="PROSITE" id="PS50026">
    <property type="entry name" value="EGF_3"/>
    <property type="match status" value="1"/>
</dbReference>
<evidence type="ECO:0000256" key="3">
    <source>
        <dbReference type="SAM" id="MobiDB-lite"/>
    </source>
</evidence>
<keyword evidence="8" id="KW-1185">Reference proteome</keyword>
<reference evidence="7" key="1">
    <citation type="journal article" date="2023" name="Insect Mol. Biol.">
        <title>Genome sequencing provides insights into the evolution of gene families encoding plant cell wall-degrading enzymes in longhorned beetles.</title>
        <authorList>
            <person name="Shin N.R."/>
            <person name="Okamura Y."/>
            <person name="Kirsch R."/>
            <person name="Pauchet Y."/>
        </authorList>
    </citation>
    <scope>NUCLEOTIDE SEQUENCE</scope>
    <source>
        <strain evidence="7">MMC_N1</strain>
    </source>
</reference>
<evidence type="ECO:0000259" key="6">
    <source>
        <dbReference type="PROSITE" id="PS50026"/>
    </source>
</evidence>
<evidence type="ECO:0000313" key="8">
    <source>
        <dbReference type="Proteomes" id="UP001162164"/>
    </source>
</evidence>
<dbReference type="SMART" id="SM00282">
    <property type="entry name" value="LamG"/>
    <property type="match status" value="3"/>
</dbReference>
<feature type="region of interest" description="Disordered" evidence="3">
    <location>
        <begin position="768"/>
        <end position="912"/>
    </location>
</feature>
<feature type="domain" description="Laminin G" evidence="5">
    <location>
        <begin position="135"/>
        <end position="339"/>
    </location>
</feature>
<dbReference type="CDD" id="cd00110">
    <property type="entry name" value="LamG"/>
    <property type="match status" value="2"/>
</dbReference>
<feature type="domain" description="Laminin G" evidence="5">
    <location>
        <begin position="380"/>
        <end position="576"/>
    </location>
</feature>
<dbReference type="InterPro" id="IPR013320">
    <property type="entry name" value="ConA-like_dom_sf"/>
</dbReference>
<dbReference type="Gene3D" id="2.60.120.200">
    <property type="match status" value="3"/>
</dbReference>
<evidence type="ECO:0008006" key="9">
    <source>
        <dbReference type="Google" id="ProtNLM"/>
    </source>
</evidence>
<feature type="compositionally biased region" description="Acidic residues" evidence="3">
    <location>
        <begin position="787"/>
        <end position="799"/>
    </location>
</feature>
<feature type="region of interest" description="Disordered" evidence="3">
    <location>
        <begin position="681"/>
        <end position="719"/>
    </location>
</feature>
<keyword evidence="4" id="KW-0472">Membrane</keyword>
<keyword evidence="1 2" id="KW-1015">Disulfide bond</keyword>
<feature type="disulfide bond" evidence="2">
    <location>
        <begin position="348"/>
        <end position="365"/>
    </location>
</feature>
<accession>A0ABQ9JSU2</accession>
<feature type="compositionally biased region" description="Polar residues" evidence="3">
    <location>
        <begin position="695"/>
        <end position="714"/>
    </location>
</feature>
<dbReference type="Gene3D" id="2.10.25.10">
    <property type="entry name" value="Laminin"/>
    <property type="match status" value="1"/>
</dbReference>
<feature type="compositionally biased region" description="Polar residues" evidence="3">
    <location>
        <begin position="880"/>
        <end position="893"/>
    </location>
</feature>
<protein>
    <recommendedName>
        <fullName evidence="9">Laminin G domain-containing protein</fullName>
    </recommendedName>
</protein>
<dbReference type="SUPFAM" id="SSF49899">
    <property type="entry name" value="Concanavalin A-like lectins/glucanases"/>
    <property type="match status" value="3"/>
</dbReference>
<comment type="caution">
    <text evidence="7">The sequence shown here is derived from an EMBL/GenBank/DDBJ whole genome shotgun (WGS) entry which is preliminary data.</text>
</comment>
<evidence type="ECO:0000313" key="7">
    <source>
        <dbReference type="EMBL" id="KAJ8981073.1"/>
    </source>
</evidence>
<sequence length="956" mass="108526">MVALTSDFQLTFKFTLNTGVSKELVIVSGRKLNGGEWHKVWIDYNKYHVRFMINEDSQMVNLKPEEEFGPFEGSMFIGGAISDLLEPKSSVYQGLIGCFRGLVVNEEILDIYSYMSVHLSEIIKEYINTNGITFTHPESFLRRNYLINDTSSEKDIMRKMFHERILVNLRTYENVALIFYANDNLNNFVHLYIDNGTQVVYLFNYDNEIHNVTVDYLELNTSKSIQIAIERDENNTTVHVNDQNNTIPIGLKLLTEYSNKPWINPEKEVLAPQRPPAPPTEYFQLNLGGFDPETLLKVSESPPELPGYVGCLRGLQIGYTLVDLPSKVNESDKGVIPHCNMKCDEVPCKHEGICIEDFRNQEHTCDCEHTSYYGEFCSEEKGAEFNGESILWREYVLNGSVDHVKFQLAFSTDDVRQKNTILLLLQTKNHRSYYLLVGLSLEGYLTVQEDREGEVYSATLNKKNFINGARHSVYYNRDFNDSELYIDRELTPMDQIPAQTFINIPEPGANEVHIGGHDTNDPRFAIYKRYSGCLSNIFIEVNEHVMKPLEEYMLFTSTGTEKVNVSNQHGVRSAQCSSDFDVVHEKTPLTTSLNISQGTDKTWVQDAPQRVLYTSIYSTTTEEEDAKEQFVIMVLAAFFLLVVICCSYHIYITNKKYKERKEYETDAIILLSKQQAALLQENTKPPSENDDAKPITQNGKLPNENTSSSTANGKTNHKPEPIVEHAVVEDVPVPEEVPIKPLKRADSKREKQKRISFRGDIRISVDSASELAWDPPEETNDLLSPMIEEEEECEEESEEMDQKSVSSNGPLDNLERMAPISSISEVTLFNPDRKSTLYNGGNISPGDNEDADPVATGSRKSTATVNGQINSKPESAEVTPLTQEDQQVTSSSLLVGDKESDENPPEHIDDPKFLTNLKPVFLNEHQRKFANPVYYLGGPRLPERNRWSVESVLSLD</sequence>
<dbReference type="PANTHER" id="PTHR15036">
    <property type="entry name" value="PIKACHURIN-LIKE PROTEIN"/>
    <property type="match status" value="1"/>
</dbReference>
<dbReference type="PANTHER" id="PTHR15036:SF49">
    <property type="entry name" value="AXOTACTIN"/>
    <property type="match status" value="1"/>
</dbReference>
<proteinExistence type="predicted"/>
<evidence type="ECO:0000256" key="1">
    <source>
        <dbReference type="ARBA" id="ARBA00023157"/>
    </source>
</evidence>
<feature type="domain" description="Laminin G" evidence="5">
    <location>
        <begin position="1"/>
        <end position="129"/>
    </location>
</feature>
<gene>
    <name evidence="7" type="ORF">NQ317_007210</name>
</gene>
<dbReference type="Proteomes" id="UP001162164">
    <property type="component" value="Unassembled WGS sequence"/>
</dbReference>
<keyword evidence="4" id="KW-0812">Transmembrane</keyword>
<dbReference type="PROSITE" id="PS50025">
    <property type="entry name" value="LAM_G_DOMAIN"/>
    <property type="match status" value="3"/>
</dbReference>
<dbReference type="InterPro" id="IPR000742">
    <property type="entry name" value="EGF"/>
</dbReference>
<feature type="domain" description="EGF-like" evidence="6">
    <location>
        <begin position="340"/>
        <end position="378"/>
    </location>
</feature>
<dbReference type="InterPro" id="IPR050372">
    <property type="entry name" value="Neurexin-related_CASP"/>
</dbReference>
<feature type="transmembrane region" description="Helical" evidence="4">
    <location>
        <begin position="630"/>
        <end position="651"/>
    </location>
</feature>
<organism evidence="7 8">
    <name type="scientific">Molorchus minor</name>
    <dbReference type="NCBI Taxonomy" id="1323400"/>
    <lineage>
        <taxon>Eukaryota</taxon>
        <taxon>Metazoa</taxon>
        <taxon>Ecdysozoa</taxon>
        <taxon>Arthropoda</taxon>
        <taxon>Hexapoda</taxon>
        <taxon>Insecta</taxon>
        <taxon>Pterygota</taxon>
        <taxon>Neoptera</taxon>
        <taxon>Endopterygota</taxon>
        <taxon>Coleoptera</taxon>
        <taxon>Polyphaga</taxon>
        <taxon>Cucujiformia</taxon>
        <taxon>Chrysomeloidea</taxon>
        <taxon>Cerambycidae</taxon>
        <taxon>Lamiinae</taxon>
        <taxon>Monochamini</taxon>
        <taxon>Molorchus</taxon>
    </lineage>
</organism>
<dbReference type="EMBL" id="JAPWTJ010000206">
    <property type="protein sequence ID" value="KAJ8981073.1"/>
    <property type="molecule type" value="Genomic_DNA"/>
</dbReference>
<evidence type="ECO:0000256" key="2">
    <source>
        <dbReference type="PROSITE-ProRule" id="PRU00076"/>
    </source>
</evidence>
<keyword evidence="4" id="KW-1133">Transmembrane helix</keyword>
<name>A0ABQ9JSU2_9CUCU</name>
<evidence type="ECO:0000259" key="5">
    <source>
        <dbReference type="PROSITE" id="PS50025"/>
    </source>
</evidence>
<dbReference type="InterPro" id="IPR001791">
    <property type="entry name" value="Laminin_G"/>
</dbReference>
<comment type="caution">
    <text evidence="2">Lacks conserved residue(s) required for the propagation of feature annotation.</text>
</comment>